<name>A0ABT4A0H8_9BACT</name>
<dbReference type="EMBL" id="JAPNKA010000001">
    <property type="protein sequence ID" value="MCY1074794.1"/>
    <property type="molecule type" value="Genomic_DNA"/>
</dbReference>
<proteinExistence type="predicted"/>
<evidence type="ECO:0008006" key="3">
    <source>
        <dbReference type="Google" id="ProtNLM"/>
    </source>
</evidence>
<sequence>MLLLLAAVAPYQAFARAPAEATGGSSVESSADSTPAWPRIGGHLGLAIPIVKFTTDGTTAIGADFLQVGLAPGITLKLDEHWAIDFETVAYTTWQFAQGTTPAKASTAVVVDPGVIYSFGSLATGLRAAVQIGEQVPFNVGLIPLVNWGLFPLGKLKWFIELDLPVFVLGQPGANTSVSFSPQIHTGVSF</sequence>
<dbReference type="Proteomes" id="UP001207654">
    <property type="component" value="Unassembled WGS sequence"/>
</dbReference>
<reference evidence="1 2" key="1">
    <citation type="submission" date="2022-11" db="EMBL/GenBank/DDBJ databases">
        <title>Minimal conservation of predation-associated metabolite biosynthetic gene clusters underscores biosynthetic potential of Myxococcota including descriptions for ten novel species: Archangium lansinium sp. nov., Myxococcus landrumus sp. nov., Nannocystis bai.</title>
        <authorList>
            <person name="Ahearne A."/>
            <person name="Stevens C."/>
            <person name="Phillips K."/>
        </authorList>
    </citation>
    <scope>NUCLEOTIDE SEQUENCE [LARGE SCALE GENOMIC DNA]</scope>
    <source>
        <strain evidence="1 2">MIWBW</strain>
    </source>
</reference>
<evidence type="ECO:0000313" key="2">
    <source>
        <dbReference type="Proteomes" id="UP001207654"/>
    </source>
</evidence>
<organism evidence="1 2">
    <name type="scientific">Archangium lansingense</name>
    <dbReference type="NCBI Taxonomy" id="2995310"/>
    <lineage>
        <taxon>Bacteria</taxon>
        <taxon>Pseudomonadati</taxon>
        <taxon>Myxococcota</taxon>
        <taxon>Myxococcia</taxon>
        <taxon>Myxococcales</taxon>
        <taxon>Cystobacterineae</taxon>
        <taxon>Archangiaceae</taxon>
        <taxon>Archangium</taxon>
    </lineage>
</organism>
<gene>
    <name evidence="1" type="ORF">OV287_09865</name>
</gene>
<keyword evidence="2" id="KW-1185">Reference proteome</keyword>
<evidence type="ECO:0000313" key="1">
    <source>
        <dbReference type="EMBL" id="MCY1074794.1"/>
    </source>
</evidence>
<protein>
    <recommendedName>
        <fullName evidence="3">Transporter</fullName>
    </recommendedName>
</protein>
<dbReference type="RefSeq" id="WP_267533750.1">
    <property type="nucleotide sequence ID" value="NZ_JAPNKA010000001.1"/>
</dbReference>
<accession>A0ABT4A0H8</accession>
<comment type="caution">
    <text evidence="1">The sequence shown here is derived from an EMBL/GenBank/DDBJ whole genome shotgun (WGS) entry which is preliminary data.</text>
</comment>